<comment type="caution">
    <text evidence="1">The sequence shown here is derived from an EMBL/GenBank/DDBJ whole genome shotgun (WGS) entry which is preliminary data.</text>
</comment>
<dbReference type="Proteomes" id="UP000009315">
    <property type="component" value="Unassembled WGS sequence"/>
</dbReference>
<gene>
    <name evidence="1" type="ORF">DESHY_110346</name>
</gene>
<dbReference type="AlphaFoldDB" id="K8DXL3"/>
<reference evidence="1 2" key="1">
    <citation type="journal article" date="2013" name="Genome Announc.">
        <title>Genome Sequence of the Sulfate-Reducing Bacterium Desulfotomaculum hydrothermale Lam5(T).</title>
        <authorList>
            <person name="Amin O."/>
            <person name="Fardeau M.L."/>
            <person name="Valette O."/>
            <person name="Hirschler-Rea A."/>
            <person name="Barbe V."/>
            <person name="Medigue C."/>
            <person name="Vacherie B."/>
            <person name="Ollivier B."/>
            <person name="Bertin P.N."/>
            <person name="Dolla A."/>
        </authorList>
    </citation>
    <scope>NUCLEOTIDE SEQUENCE [LARGE SCALE GENOMIC DNA]</scope>
    <source>
        <strain evidence="2">Lam5 / DSM 18033</strain>
    </source>
</reference>
<sequence>MNTIKLTLFTYNIILIILNNCQMEKAYVLCNFN</sequence>
<name>K8DXL3_9FIRM</name>
<dbReference type="EMBL" id="CAOS01000003">
    <property type="protein sequence ID" value="CCO07402.1"/>
    <property type="molecule type" value="Genomic_DNA"/>
</dbReference>
<evidence type="ECO:0000313" key="1">
    <source>
        <dbReference type="EMBL" id="CCO07402.1"/>
    </source>
</evidence>
<protein>
    <submittedName>
        <fullName evidence="1">Uncharacterized protein</fullName>
    </submittedName>
</protein>
<organism evidence="1 2">
    <name type="scientific">Desulforamulus hydrothermalis Lam5 = DSM 18033</name>
    <dbReference type="NCBI Taxonomy" id="1121428"/>
    <lineage>
        <taxon>Bacteria</taxon>
        <taxon>Bacillati</taxon>
        <taxon>Bacillota</taxon>
        <taxon>Clostridia</taxon>
        <taxon>Eubacteriales</taxon>
        <taxon>Peptococcaceae</taxon>
        <taxon>Desulforamulus</taxon>
    </lineage>
</organism>
<accession>K8DXL3</accession>
<proteinExistence type="predicted"/>
<keyword evidence="2" id="KW-1185">Reference proteome</keyword>
<evidence type="ECO:0000313" key="2">
    <source>
        <dbReference type="Proteomes" id="UP000009315"/>
    </source>
</evidence>